<dbReference type="Gene3D" id="3.30.40.10">
    <property type="entry name" value="Zinc/RING finger domain, C3HC4 (zinc finger)"/>
    <property type="match status" value="1"/>
</dbReference>
<dbReference type="GO" id="GO:0004842">
    <property type="term" value="F:ubiquitin-protein transferase activity"/>
    <property type="evidence" value="ECO:0000318"/>
    <property type="project" value="GO_Central"/>
</dbReference>
<dbReference type="Proteomes" id="UP000036987">
    <property type="component" value="Unassembled WGS sequence"/>
</dbReference>
<evidence type="ECO:0008006" key="8">
    <source>
        <dbReference type="Google" id="ProtNLM"/>
    </source>
</evidence>
<dbReference type="OrthoDB" id="1711136at2759"/>
<dbReference type="GO" id="GO:0008270">
    <property type="term" value="F:zinc ion binding"/>
    <property type="evidence" value="ECO:0007669"/>
    <property type="project" value="UniProtKB-KW"/>
</dbReference>
<evidence type="ECO:0000313" key="6">
    <source>
        <dbReference type="EMBL" id="KMZ63089.1"/>
    </source>
</evidence>
<feature type="compositionally biased region" description="Basic and acidic residues" evidence="5">
    <location>
        <begin position="142"/>
        <end position="151"/>
    </location>
</feature>
<proteinExistence type="predicted"/>
<evidence type="ECO:0000313" key="7">
    <source>
        <dbReference type="Proteomes" id="UP000036987"/>
    </source>
</evidence>
<organism evidence="6 7">
    <name type="scientific">Zostera marina</name>
    <name type="common">Eelgrass</name>
    <dbReference type="NCBI Taxonomy" id="29655"/>
    <lineage>
        <taxon>Eukaryota</taxon>
        <taxon>Viridiplantae</taxon>
        <taxon>Streptophyta</taxon>
        <taxon>Embryophyta</taxon>
        <taxon>Tracheophyta</taxon>
        <taxon>Spermatophyta</taxon>
        <taxon>Magnoliopsida</taxon>
        <taxon>Liliopsida</taxon>
        <taxon>Zosteraceae</taxon>
        <taxon>Zostera</taxon>
    </lineage>
</organism>
<feature type="region of interest" description="Disordered" evidence="5">
    <location>
        <begin position="120"/>
        <end position="151"/>
    </location>
</feature>
<dbReference type="PIRSF" id="PIRSF036836">
    <property type="entry name" value="RNase_bind_SBP1"/>
    <property type="match status" value="1"/>
</dbReference>
<name>A0A0K9P290_ZOSMR</name>
<sequence length="344" mass="39109">MAVEAQYTSTLLLRQRNEEQETMKRNQMMDYNLLQTQTPAHPFLLPSAHPRSTGGATAHYMTGAGKRERESDHLLNNFSSLPINRFSKQQCVFPHHPQWLQTEKRQQPNSLVSTALHLSFSDNSRQQQRQDKLHGLRNQINTDRDRDREREEVGNLDLTAAINFHNDEIDSFLQVQREQLRRMLEETQRKHYLALISAAELSAARRMQEKAAELETAAKHNAELEERLSRLKSEITSLQVEARADEMEVASLQAQLRQAATERVVAVVDIDNPAVSDEESSCVDPRRERRSSTGNGICRKCWSFAATVVVLPCQHLCVCRNCDGGDICPVCSSVRSASIEVYLS</sequence>
<evidence type="ECO:0000256" key="1">
    <source>
        <dbReference type="ARBA" id="ARBA00022723"/>
    </source>
</evidence>
<gene>
    <name evidence="6" type="ORF">ZOSMA_42G01290</name>
</gene>
<comment type="caution">
    <text evidence="6">The sequence shown here is derived from an EMBL/GenBank/DDBJ whole genome shotgun (WGS) entry which is preliminary data.</text>
</comment>
<protein>
    <recommendedName>
        <fullName evidence="8">RING-type domain-containing protein</fullName>
    </recommendedName>
</protein>
<keyword evidence="1" id="KW-0479">Metal-binding</keyword>
<dbReference type="InterPro" id="IPR013083">
    <property type="entry name" value="Znf_RING/FYVE/PHD"/>
</dbReference>
<dbReference type="AlphaFoldDB" id="A0A0K9P290"/>
<dbReference type="PANTHER" id="PTHR42647">
    <property type="entry name" value="SBP (S-RIBONUCLEASE BINDING PROTEIN) FAMILY PROTEIN"/>
    <property type="match status" value="1"/>
</dbReference>
<keyword evidence="2" id="KW-0863">Zinc-finger</keyword>
<evidence type="ECO:0000256" key="2">
    <source>
        <dbReference type="ARBA" id="ARBA00022771"/>
    </source>
</evidence>
<keyword evidence="3" id="KW-0862">Zinc</keyword>
<feature type="coiled-coil region" evidence="4">
    <location>
        <begin position="207"/>
        <end position="262"/>
    </location>
</feature>
<evidence type="ECO:0000256" key="5">
    <source>
        <dbReference type="SAM" id="MobiDB-lite"/>
    </source>
</evidence>
<dbReference type="PANTHER" id="PTHR42647:SF5">
    <property type="entry name" value="SBP (S-RIBONUCLEASE BINDING PROTEIN) FAMILY PROTEIN"/>
    <property type="match status" value="1"/>
</dbReference>
<evidence type="ECO:0000256" key="3">
    <source>
        <dbReference type="ARBA" id="ARBA00022833"/>
    </source>
</evidence>
<reference evidence="7" key="1">
    <citation type="journal article" date="2016" name="Nature">
        <title>The genome of the seagrass Zostera marina reveals angiosperm adaptation to the sea.</title>
        <authorList>
            <person name="Olsen J.L."/>
            <person name="Rouze P."/>
            <person name="Verhelst B."/>
            <person name="Lin Y.-C."/>
            <person name="Bayer T."/>
            <person name="Collen J."/>
            <person name="Dattolo E."/>
            <person name="De Paoli E."/>
            <person name="Dittami S."/>
            <person name="Maumus F."/>
            <person name="Michel G."/>
            <person name="Kersting A."/>
            <person name="Lauritano C."/>
            <person name="Lohaus R."/>
            <person name="Toepel M."/>
            <person name="Tonon T."/>
            <person name="Vanneste K."/>
            <person name="Amirebrahimi M."/>
            <person name="Brakel J."/>
            <person name="Bostroem C."/>
            <person name="Chovatia M."/>
            <person name="Grimwood J."/>
            <person name="Jenkins J.W."/>
            <person name="Jueterbock A."/>
            <person name="Mraz A."/>
            <person name="Stam W.T."/>
            <person name="Tice H."/>
            <person name="Bornberg-Bauer E."/>
            <person name="Green P.J."/>
            <person name="Pearson G.A."/>
            <person name="Procaccini G."/>
            <person name="Duarte C.M."/>
            <person name="Schmutz J."/>
            <person name="Reusch T.B.H."/>
            <person name="Van de Peer Y."/>
        </authorList>
    </citation>
    <scope>NUCLEOTIDE SEQUENCE [LARGE SCALE GENOMIC DNA]</scope>
    <source>
        <strain evidence="7">cv. Finnish</strain>
    </source>
</reference>
<dbReference type="EMBL" id="LFYR01001279">
    <property type="protein sequence ID" value="KMZ63089.1"/>
    <property type="molecule type" value="Genomic_DNA"/>
</dbReference>
<keyword evidence="4" id="KW-0175">Coiled coil</keyword>
<evidence type="ECO:0000256" key="4">
    <source>
        <dbReference type="SAM" id="Coils"/>
    </source>
</evidence>
<keyword evidence="7" id="KW-1185">Reference proteome</keyword>
<accession>A0A0K9P290</accession>